<evidence type="ECO:0000256" key="2">
    <source>
        <dbReference type="ARBA" id="ARBA00008945"/>
    </source>
</evidence>
<feature type="domain" description="S5 DRBM" evidence="11">
    <location>
        <begin position="209"/>
        <end position="273"/>
    </location>
</feature>
<keyword evidence="3 9" id="KW-0689">Ribosomal protein</keyword>
<keyword evidence="13" id="KW-1185">Reference proteome</keyword>
<dbReference type="GO" id="GO:0005763">
    <property type="term" value="C:mitochondrial small ribosomal subunit"/>
    <property type="evidence" value="ECO:0007669"/>
    <property type="project" value="UniProtKB-ARBA"/>
</dbReference>
<dbReference type="InterPro" id="IPR020568">
    <property type="entry name" value="Ribosomal_Su5_D2-typ_SF"/>
</dbReference>
<dbReference type="Gene3D" id="3.30.160.20">
    <property type="match status" value="1"/>
</dbReference>
<evidence type="ECO:0000256" key="4">
    <source>
        <dbReference type="ARBA" id="ARBA00023128"/>
    </source>
</evidence>
<dbReference type="FunFam" id="3.30.230.10:FF:000002">
    <property type="entry name" value="30S ribosomal protein S5"/>
    <property type="match status" value="1"/>
</dbReference>
<dbReference type="GO" id="GO:0003723">
    <property type="term" value="F:RNA binding"/>
    <property type="evidence" value="ECO:0007669"/>
    <property type="project" value="InterPro"/>
</dbReference>
<dbReference type="OrthoDB" id="309483at2759"/>
<evidence type="ECO:0000313" key="13">
    <source>
        <dbReference type="Proteomes" id="UP000198287"/>
    </source>
</evidence>
<evidence type="ECO:0000256" key="5">
    <source>
        <dbReference type="ARBA" id="ARBA00023274"/>
    </source>
</evidence>
<dbReference type="STRING" id="158441.A0A226EXE0"/>
<evidence type="ECO:0000256" key="8">
    <source>
        <dbReference type="ARBA" id="ARBA00062683"/>
    </source>
</evidence>
<gene>
    <name evidence="12" type="ORF">Fcan01_03720</name>
</gene>
<keyword evidence="4" id="KW-0496">Mitochondrion</keyword>
<dbReference type="OMA" id="ICSIICI"/>
<proteinExistence type="inferred from homology"/>
<dbReference type="PANTHER" id="PTHR48277:SF1">
    <property type="entry name" value="MITOCHONDRIAL RIBOSOMAL PROTEIN S5"/>
    <property type="match status" value="1"/>
</dbReference>
<comment type="caution">
    <text evidence="12">The sequence shown here is derived from an EMBL/GenBank/DDBJ whole genome shotgun (WGS) entry which is preliminary data.</text>
</comment>
<dbReference type="GO" id="GO:0006412">
    <property type="term" value="P:translation"/>
    <property type="evidence" value="ECO:0007669"/>
    <property type="project" value="InterPro"/>
</dbReference>
<comment type="subcellular location">
    <subcellularLocation>
        <location evidence="1">Mitochondrion</location>
    </subcellularLocation>
</comment>
<dbReference type="InterPro" id="IPR005324">
    <property type="entry name" value="Ribosomal_uS5_C"/>
</dbReference>
<dbReference type="GO" id="GO:0005743">
    <property type="term" value="C:mitochondrial inner membrane"/>
    <property type="evidence" value="ECO:0007669"/>
    <property type="project" value="UniProtKB-ARBA"/>
</dbReference>
<dbReference type="PANTHER" id="PTHR48277">
    <property type="entry name" value="MITOCHONDRIAL RIBOSOMAL PROTEIN S5"/>
    <property type="match status" value="1"/>
</dbReference>
<dbReference type="InterPro" id="IPR000851">
    <property type="entry name" value="Ribosomal_uS5"/>
</dbReference>
<dbReference type="InterPro" id="IPR048584">
    <property type="entry name" value="Ribosomal_uS5m_N"/>
</dbReference>
<dbReference type="FunFam" id="3.30.160.20:FF:000022">
    <property type="entry name" value="28S ribosomal protein S5, mitochondrial"/>
    <property type="match status" value="1"/>
</dbReference>
<reference evidence="12 13" key="1">
    <citation type="submission" date="2015-12" db="EMBL/GenBank/DDBJ databases">
        <title>The genome of Folsomia candida.</title>
        <authorList>
            <person name="Faddeeva A."/>
            <person name="Derks M.F."/>
            <person name="Anvar Y."/>
            <person name="Smit S."/>
            <person name="Van Straalen N."/>
            <person name="Roelofs D."/>
        </authorList>
    </citation>
    <scope>NUCLEOTIDE SEQUENCE [LARGE SCALE GENOMIC DNA]</scope>
    <source>
        <strain evidence="12 13">VU population</strain>
        <tissue evidence="12">Whole body</tissue>
    </source>
</reference>
<dbReference type="Pfam" id="PF00333">
    <property type="entry name" value="Ribosomal_S5"/>
    <property type="match status" value="1"/>
</dbReference>
<accession>A0A226EXE0</accession>
<comment type="subunit">
    <text evidence="8">Component of the mitochondrial ribosome small subunit (28S) which comprises a 12S rRNA and about 30 distinct proteins.</text>
</comment>
<evidence type="ECO:0000256" key="10">
    <source>
        <dbReference type="RuleBase" id="RU003823"/>
    </source>
</evidence>
<organism evidence="12 13">
    <name type="scientific">Folsomia candida</name>
    <name type="common">Springtail</name>
    <dbReference type="NCBI Taxonomy" id="158441"/>
    <lineage>
        <taxon>Eukaryota</taxon>
        <taxon>Metazoa</taxon>
        <taxon>Ecdysozoa</taxon>
        <taxon>Arthropoda</taxon>
        <taxon>Hexapoda</taxon>
        <taxon>Collembola</taxon>
        <taxon>Entomobryomorpha</taxon>
        <taxon>Isotomoidea</taxon>
        <taxon>Isotomidae</taxon>
        <taxon>Proisotominae</taxon>
        <taxon>Folsomia</taxon>
    </lineage>
</organism>
<evidence type="ECO:0000259" key="11">
    <source>
        <dbReference type="PROSITE" id="PS50881"/>
    </source>
</evidence>
<dbReference type="EMBL" id="LNIX01000001">
    <property type="protein sequence ID" value="OXA61286.1"/>
    <property type="molecule type" value="Genomic_DNA"/>
</dbReference>
<evidence type="ECO:0000256" key="9">
    <source>
        <dbReference type="PROSITE-ProRule" id="PRU00268"/>
    </source>
</evidence>
<dbReference type="Gene3D" id="3.30.230.10">
    <property type="match status" value="1"/>
</dbReference>
<evidence type="ECO:0000256" key="1">
    <source>
        <dbReference type="ARBA" id="ARBA00004173"/>
    </source>
</evidence>
<protein>
    <recommendedName>
        <fullName evidence="6">Small ribosomal subunit protein uS5m</fullName>
    </recommendedName>
    <alternativeName>
        <fullName evidence="7">28S ribosomal protein S5, mitochondrial</fullName>
    </alternativeName>
</protein>
<dbReference type="GO" id="GO:0003735">
    <property type="term" value="F:structural constituent of ribosome"/>
    <property type="evidence" value="ECO:0007669"/>
    <property type="project" value="UniProtKB-UniRule"/>
</dbReference>
<dbReference type="Pfam" id="PF21251">
    <property type="entry name" value="Ribosomal_uS5m_N"/>
    <property type="match status" value="1"/>
</dbReference>
<dbReference type="SUPFAM" id="SSF54211">
    <property type="entry name" value="Ribosomal protein S5 domain 2-like"/>
    <property type="match status" value="1"/>
</dbReference>
<dbReference type="InterPro" id="IPR013810">
    <property type="entry name" value="Ribosomal_uS5_N"/>
</dbReference>
<sequence length="484" mass="55377">MAIYHRLVTSTARLSFGFGFEQKIGSLPGAVWLRQIQIDATRGRLIMPLAMPQNCALLNKKINTLNSFNQQQQVNYSSITSFYNKVTAQQLWKGVTSVSNAGRKRGRGKGVGKKSAKDLNKGQIIGIGKLNMSWPGLTTPIIQGKEIMERKQLPPDPDREAKLIKLRDNMGQFRPLRLSPLERGWSGTKMHGRSIGPPDPIGEDTFEGFDTKVLEMKTVTNMDANLGRRRRFSVLAFTGNNDGCCGFALAKSPEGRGALRKAKNRAGQKLLWVERYNNHTVLHDFFSRFGNTKIFVYKKPEGFGLVCHRAIKTMCELIGIKDIYAKIEGSTCVQHIVKGFILGLIQQKSHQQLAEEKKLYLVEQREDNYNFPVVIAAPSECRTEKEIQYEECLDFSQIGFGDRIPLRRKLYTPFYVNLPSWENHLMKTEWRRNHHEIKHQLLSEYGTLKSKFSEKYPESDASYAWRLWRKQIREQEAAEEAEES</sequence>
<keyword evidence="5 9" id="KW-0687">Ribonucleoprotein</keyword>
<dbReference type="SUPFAM" id="SSF54768">
    <property type="entry name" value="dsRNA-binding domain-like"/>
    <property type="match status" value="1"/>
</dbReference>
<dbReference type="AlphaFoldDB" id="A0A226EXE0"/>
<evidence type="ECO:0000256" key="3">
    <source>
        <dbReference type="ARBA" id="ARBA00022980"/>
    </source>
</evidence>
<name>A0A226EXE0_FOLCA</name>
<dbReference type="Proteomes" id="UP000198287">
    <property type="component" value="Unassembled WGS sequence"/>
</dbReference>
<evidence type="ECO:0000256" key="7">
    <source>
        <dbReference type="ARBA" id="ARBA00041606"/>
    </source>
</evidence>
<dbReference type="Pfam" id="PF03719">
    <property type="entry name" value="Ribosomal_S5_C"/>
    <property type="match status" value="1"/>
</dbReference>
<dbReference type="PROSITE" id="PS50881">
    <property type="entry name" value="S5_DSRBD"/>
    <property type="match status" value="1"/>
</dbReference>
<evidence type="ECO:0000256" key="6">
    <source>
        <dbReference type="ARBA" id="ARBA00039335"/>
    </source>
</evidence>
<comment type="similarity">
    <text evidence="2 10">Belongs to the universal ribosomal protein uS5 family.</text>
</comment>
<dbReference type="InterPro" id="IPR014721">
    <property type="entry name" value="Ribsml_uS5_D2-typ_fold_subgr"/>
</dbReference>
<evidence type="ECO:0000313" key="12">
    <source>
        <dbReference type="EMBL" id="OXA61286.1"/>
    </source>
</evidence>